<accession>A0A060HRC3</accession>
<gene>
    <name evidence="1" type="ORF">NVIE_015030</name>
</gene>
<dbReference type="EMBL" id="CP007536">
    <property type="protein sequence ID" value="AIC15747.1"/>
    <property type="molecule type" value="Genomic_DNA"/>
</dbReference>
<evidence type="ECO:0000313" key="2">
    <source>
        <dbReference type="Proteomes" id="UP000027093"/>
    </source>
</evidence>
<dbReference type="STRING" id="926571.NVIE_015030"/>
<reference evidence="1 2" key="1">
    <citation type="journal article" date="2014" name="Int. J. Syst. Evol. Microbiol.">
        <title>Nitrososphaera viennensis gen. nov., sp. nov., an aerobic and mesophilic, ammonia-oxidizing archaeon from soil and a member of the archaeal phylum Thaumarchaeota.</title>
        <authorList>
            <person name="Stieglmeier M."/>
            <person name="Klingl A."/>
            <person name="Alves R.J."/>
            <person name="Rittmann S.K."/>
            <person name="Melcher M."/>
            <person name="Leisch N."/>
            <person name="Schleper C."/>
        </authorList>
    </citation>
    <scope>NUCLEOTIDE SEQUENCE [LARGE SCALE GENOMIC DNA]</scope>
    <source>
        <strain evidence="1">EN76</strain>
    </source>
</reference>
<proteinExistence type="predicted"/>
<evidence type="ECO:0008006" key="3">
    <source>
        <dbReference type="Google" id="ProtNLM"/>
    </source>
</evidence>
<keyword evidence="2" id="KW-1185">Reference proteome</keyword>
<dbReference type="AlphaFoldDB" id="A0A060HRC3"/>
<name>A0A060HRC3_9ARCH</name>
<dbReference type="Proteomes" id="UP000027093">
    <property type="component" value="Chromosome"/>
</dbReference>
<sequence length="84" mass="9577">MTPVRNQKDVEKAASRAIEALYGPEIKDLRIRVLLPFPNEHKQEGWDANVTFLLKGKQYTVDLLINQDDGQITNARLIDTMTPL</sequence>
<dbReference type="HOGENOM" id="CLU_2534838_0_0_2"/>
<dbReference type="RefSeq" id="WP_075054684.1">
    <property type="nucleotide sequence ID" value="NZ_CP007536.1"/>
</dbReference>
<protein>
    <recommendedName>
        <fullName evidence="3">PepSY domain-containing protein</fullName>
    </recommendedName>
</protein>
<dbReference type="OrthoDB" id="6198at2157"/>
<dbReference type="KEGG" id="nvn:NVIE_015030"/>
<dbReference type="GeneID" id="74946767"/>
<organism evidence="1 2">
    <name type="scientific">Nitrososphaera viennensis EN76</name>
    <dbReference type="NCBI Taxonomy" id="926571"/>
    <lineage>
        <taxon>Archaea</taxon>
        <taxon>Nitrososphaerota</taxon>
        <taxon>Nitrososphaeria</taxon>
        <taxon>Nitrososphaerales</taxon>
        <taxon>Nitrososphaeraceae</taxon>
        <taxon>Nitrososphaera</taxon>
    </lineage>
</organism>
<evidence type="ECO:0000313" key="1">
    <source>
        <dbReference type="EMBL" id="AIC15747.1"/>
    </source>
</evidence>